<organism evidence="1 2">
    <name type="scientific">Mycena sanguinolenta</name>
    <dbReference type="NCBI Taxonomy" id="230812"/>
    <lineage>
        <taxon>Eukaryota</taxon>
        <taxon>Fungi</taxon>
        <taxon>Dikarya</taxon>
        <taxon>Basidiomycota</taxon>
        <taxon>Agaricomycotina</taxon>
        <taxon>Agaricomycetes</taxon>
        <taxon>Agaricomycetidae</taxon>
        <taxon>Agaricales</taxon>
        <taxon>Marasmiineae</taxon>
        <taxon>Mycenaceae</taxon>
        <taxon>Mycena</taxon>
    </lineage>
</organism>
<dbReference type="AlphaFoldDB" id="A0A8H6TV48"/>
<sequence>MPLSQGWMERFGQLSVDGPIIGLSFSLQTALERSNNLVKFLACVVVLQLVLHPLRGSLFFVLVAGPLEFAASFTGRRALWFPCREWPASEKSAMVPIHDHICLREIIAHPPQPHPFHAGGSELASRRACGSGVWDVLPQAQYRRSKARPISGAPQTIYTAHHNPFLVSDGSFHWHSSSCYTSRRKPVFLLNLALAHIRRGWVYAPILRVAASLSVLFAADFFLYFYLHSGLLPQLVIPATHSRENRAGSRRSAKPSHEPSRRHRIHIVGSVDLENKKKKIMIIYTSPPHFPAHSRFSWVDSRCSMPSLARI</sequence>
<evidence type="ECO:0000313" key="1">
    <source>
        <dbReference type="EMBL" id="KAF7324315.1"/>
    </source>
</evidence>
<accession>A0A8H6TV48</accession>
<keyword evidence="2" id="KW-1185">Reference proteome</keyword>
<name>A0A8H6TV48_9AGAR</name>
<protein>
    <submittedName>
        <fullName evidence="1">Uncharacterized protein</fullName>
    </submittedName>
</protein>
<evidence type="ECO:0000313" key="2">
    <source>
        <dbReference type="Proteomes" id="UP000623467"/>
    </source>
</evidence>
<reference evidence="1" key="1">
    <citation type="submission" date="2020-05" db="EMBL/GenBank/DDBJ databases">
        <title>Mycena genomes resolve the evolution of fungal bioluminescence.</title>
        <authorList>
            <person name="Tsai I.J."/>
        </authorList>
    </citation>
    <scope>NUCLEOTIDE SEQUENCE</scope>
    <source>
        <strain evidence="1">160909Yilan</strain>
    </source>
</reference>
<gene>
    <name evidence="1" type="ORF">MSAN_02525000</name>
</gene>
<proteinExistence type="predicted"/>
<comment type="caution">
    <text evidence="1">The sequence shown here is derived from an EMBL/GenBank/DDBJ whole genome shotgun (WGS) entry which is preliminary data.</text>
</comment>
<dbReference type="Proteomes" id="UP000623467">
    <property type="component" value="Unassembled WGS sequence"/>
</dbReference>
<dbReference type="EMBL" id="JACAZH010000119">
    <property type="protein sequence ID" value="KAF7324315.1"/>
    <property type="molecule type" value="Genomic_DNA"/>
</dbReference>